<evidence type="ECO:0000256" key="12">
    <source>
        <dbReference type="ARBA" id="ARBA00033341"/>
    </source>
</evidence>
<evidence type="ECO:0000313" key="15">
    <source>
        <dbReference type="Proteomes" id="UP001150925"/>
    </source>
</evidence>
<keyword evidence="8 13" id="KW-0805">Transcription regulation</keyword>
<evidence type="ECO:0000256" key="9">
    <source>
        <dbReference type="ARBA" id="ARBA00023163"/>
    </source>
</evidence>
<dbReference type="GO" id="GO:0006289">
    <property type="term" value="P:nucleotide-excision repair"/>
    <property type="evidence" value="ECO:0007669"/>
    <property type="project" value="UniProtKB-UniRule"/>
</dbReference>
<feature type="non-terminal residue" evidence="14">
    <location>
        <position position="235"/>
    </location>
</feature>
<evidence type="ECO:0000256" key="10">
    <source>
        <dbReference type="ARBA" id="ARBA00023204"/>
    </source>
</evidence>
<comment type="subcellular location">
    <subcellularLocation>
        <location evidence="1 13">Nucleus</location>
    </subcellularLocation>
</comment>
<keyword evidence="5 13" id="KW-0227">DNA damage</keyword>
<evidence type="ECO:0000256" key="8">
    <source>
        <dbReference type="ARBA" id="ARBA00023015"/>
    </source>
</evidence>
<evidence type="ECO:0000256" key="13">
    <source>
        <dbReference type="RuleBase" id="RU368090"/>
    </source>
</evidence>
<evidence type="ECO:0000256" key="7">
    <source>
        <dbReference type="ARBA" id="ARBA00022833"/>
    </source>
</evidence>
<protein>
    <recommendedName>
        <fullName evidence="3 13">General transcription and DNA repair factor IIH subunit TFB4</fullName>
        <shortName evidence="13">TFIIH subunit TFB4</shortName>
    </recommendedName>
    <alternativeName>
        <fullName evidence="12 13">RNA polymerase II transcription factor B subunit 4</fullName>
    </alternativeName>
</protein>
<comment type="caution">
    <text evidence="14">The sequence shown here is derived from an EMBL/GenBank/DDBJ whole genome shotgun (WGS) entry which is preliminary data.</text>
</comment>
<accession>A0A9W8E3R7</accession>
<dbReference type="GO" id="GO:0008270">
    <property type="term" value="F:zinc ion binding"/>
    <property type="evidence" value="ECO:0007669"/>
    <property type="project" value="UniProtKB-KW"/>
</dbReference>
<dbReference type="Pfam" id="PF03850">
    <property type="entry name" value="Tfb4"/>
    <property type="match status" value="1"/>
</dbReference>
<reference evidence="14" key="1">
    <citation type="submission" date="2022-07" db="EMBL/GenBank/DDBJ databases">
        <title>Phylogenomic reconstructions and comparative analyses of Kickxellomycotina fungi.</title>
        <authorList>
            <person name="Reynolds N.K."/>
            <person name="Stajich J.E."/>
            <person name="Barry K."/>
            <person name="Grigoriev I.V."/>
            <person name="Crous P."/>
            <person name="Smith M.E."/>
        </authorList>
    </citation>
    <scope>NUCLEOTIDE SEQUENCE</scope>
    <source>
        <strain evidence="14">RSA 1196</strain>
    </source>
</reference>
<dbReference type="Proteomes" id="UP001150925">
    <property type="component" value="Unassembled WGS sequence"/>
</dbReference>
<keyword evidence="9 13" id="KW-0804">Transcription</keyword>
<dbReference type="Gene3D" id="3.40.50.410">
    <property type="entry name" value="von Willebrand factor, type A domain"/>
    <property type="match status" value="1"/>
</dbReference>
<name>A0A9W8E3R7_9FUNG</name>
<evidence type="ECO:0000256" key="2">
    <source>
        <dbReference type="ARBA" id="ARBA00005273"/>
    </source>
</evidence>
<dbReference type="PANTHER" id="PTHR12831">
    <property type="entry name" value="TRANSCRIPTION INITIATION FACTOR IIH TFIIH , POLYPEPTIDE 3-RELATED"/>
    <property type="match status" value="1"/>
</dbReference>
<evidence type="ECO:0000256" key="1">
    <source>
        <dbReference type="ARBA" id="ARBA00004123"/>
    </source>
</evidence>
<comment type="subunit">
    <text evidence="13">Component of the 7-subunit TFIIH core complex composed of XPB/SSL2, XPD/RAD3, SSL1, TFB1, TFB2, TFB4 and TFB5, which is active in NER. The core complex associates with the 3-subunit CTD-kinase module TFIIK composed of CCL1, KIN28 and TFB3 to form the 10-subunit holoenzyme (holo-TFIIH) active in transcription.</text>
</comment>
<evidence type="ECO:0000256" key="3">
    <source>
        <dbReference type="ARBA" id="ARBA00021280"/>
    </source>
</evidence>
<proteinExistence type="inferred from homology"/>
<keyword evidence="4 13" id="KW-0479">Metal-binding</keyword>
<dbReference type="InterPro" id="IPR036465">
    <property type="entry name" value="vWFA_dom_sf"/>
</dbReference>
<sequence length="235" mass="26050">MNREISSVEVPWSNAQLPFEIALKQTLIFLNAYLALKHDNQLVVLATTSNGCYFLYPPVTDKTDQAAAVTTGDGPDQIPLAAMSIAQDGNLYQRFKLVDEEILTRVRAILHQEKEAIQGPLTNSVKMTGALSRALCYINRYSRGDTLSQTQPRILALSVSADSSSQYIQIMNCIFACQKQGIPFDVCKILGADSTFLQQAANITGGVYIKLNHPSGLLEYLMMTFLQDAYTRKFL</sequence>
<evidence type="ECO:0000256" key="4">
    <source>
        <dbReference type="ARBA" id="ARBA00022723"/>
    </source>
</evidence>
<organism evidence="14 15">
    <name type="scientific">Dispira parvispora</name>
    <dbReference type="NCBI Taxonomy" id="1520584"/>
    <lineage>
        <taxon>Eukaryota</taxon>
        <taxon>Fungi</taxon>
        <taxon>Fungi incertae sedis</taxon>
        <taxon>Zoopagomycota</taxon>
        <taxon>Kickxellomycotina</taxon>
        <taxon>Dimargaritomycetes</taxon>
        <taxon>Dimargaritales</taxon>
        <taxon>Dimargaritaceae</taxon>
        <taxon>Dispira</taxon>
    </lineage>
</organism>
<keyword evidence="15" id="KW-1185">Reference proteome</keyword>
<dbReference type="PANTHER" id="PTHR12831:SF0">
    <property type="entry name" value="GENERAL TRANSCRIPTION FACTOR IIH SUBUNIT 3"/>
    <property type="match status" value="1"/>
</dbReference>
<comment type="similarity">
    <text evidence="2 13">Belongs to the TFB4 family.</text>
</comment>
<dbReference type="AlphaFoldDB" id="A0A9W8E3R7"/>
<evidence type="ECO:0000256" key="11">
    <source>
        <dbReference type="ARBA" id="ARBA00023242"/>
    </source>
</evidence>
<evidence type="ECO:0000256" key="5">
    <source>
        <dbReference type="ARBA" id="ARBA00022763"/>
    </source>
</evidence>
<evidence type="ECO:0000256" key="6">
    <source>
        <dbReference type="ARBA" id="ARBA00022771"/>
    </source>
</evidence>
<keyword evidence="10 13" id="KW-0234">DNA repair</keyword>
<dbReference type="GO" id="GO:0000439">
    <property type="term" value="C:transcription factor TFIIH core complex"/>
    <property type="evidence" value="ECO:0007669"/>
    <property type="project" value="UniProtKB-UniRule"/>
</dbReference>
<evidence type="ECO:0000313" key="14">
    <source>
        <dbReference type="EMBL" id="KAJ1951304.1"/>
    </source>
</evidence>
<keyword evidence="6 13" id="KW-0863">Zinc-finger</keyword>
<gene>
    <name evidence="14" type="primary">TFB4</name>
    <name evidence="14" type="ORF">IWQ62_006439</name>
</gene>
<dbReference type="GO" id="GO:0005675">
    <property type="term" value="C:transcription factor TFIIH holo complex"/>
    <property type="evidence" value="ECO:0007669"/>
    <property type="project" value="UniProtKB-UniRule"/>
</dbReference>
<dbReference type="EMBL" id="JANBPY010003525">
    <property type="protein sequence ID" value="KAJ1951304.1"/>
    <property type="molecule type" value="Genomic_DNA"/>
</dbReference>
<dbReference type="GO" id="GO:0006355">
    <property type="term" value="P:regulation of DNA-templated transcription"/>
    <property type="evidence" value="ECO:0007669"/>
    <property type="project" value="InterPro"/>
</dbReference>
<dbReference type="OrthoDB" id="17307at2759"/>
<dbReference type="InterPro" id="IPR004600">
    <property type="entry name" value="TFIIH_Tfb4/GTF2H3"/>
</dbReference>
<keyword evidence="11 13" id="KW-0539">Nucleus</keyword>
<keyword evidence="7 13" id="KW-0862">Zinc</keyword>
<comment type="function">
    <text evidence="13">Component of the general transcription and DNA repair factor IIH (TFIIH) core complex, which is involved in general and transcription-coupled nucleotide excision repair (NER) of damaged DNA and, when complexed to TFIIK, in RNA transcription by RNA polymerase II. In NER, TFIIH acts by opening DNA around the lesion to allow the excision of the damaged oligonucleotide and its replacement by a new DNA fragment. In transcription, TFIIH has an essential role in transcription initiation. When the pre-initiation complex (PIC) has been established, TFIIH is required for promoter opening and promoter escape. Phosphorylation of the C-terminal tail (CTD) of the largest subunit of RNA polymerase II by the kinase module TFIIK controls the initiation of transcription.</text>
</comment>